<dbReference type="EMBL" id="CM023491">
    <property type="protein sequence ID" value="KAH6941111.1"/>
    <property type="molecule type" value="Genomic_DNA"/>
</dbReference>
<sequence>MPYLRCCRSAQPTSPLKPRNRERKGRDLHVRFHFEERSRAKTSEALTALTTNMIEEPESAESSPFKFETLRSLVPSPRWCRIEDDTVLDDAMAMCVCEGAMSDNEFRQMLPVLTVKQQAATYTNGLYVFSAKCSGEVLSDDFPHLLKCLRNRLVCLDFQTPKGQVTMRAIRKALELDGSKVTLQAMHGITSSHTNPNNFEKMRVGLAVQLFSEKVTHGLQLHKARLEDLCDAGDQNTCTGRQKLIDRFLDDGNLDAADALLSKAAPDHSVVVASSDRRLIFYIAGYVARKCILKTGCEECINLLLLTKEAADDLKIGELVRLKDNGGLLYPAGKLCKFVADLEESFTTLLYTAFILH</sequence>
<evidence type="ECO:0000313" key="1">
    <source>
        <dbReference type="EMBL" id="KAH6941111.1"/>
    </source>
</evidence>
<comment type="caution">
    <text evidence="1">The sequence shown here is derived from an EMBL/GenBank/DDBJ whole genome shotgun (WGS) entry which is preliminary data.</text>
</comment>
<name>A0ACB7T4C6_HYAAI</name>
<reference evidence="1" key="1">
    <citation type="submission" date="2020-05" db="EMBL/GenBank/DDBJ databases">
        <title>Large-scale comparative analyses of tick genomes elucidate their genetic diversity and vector capacities.</title>
        <authorList>
            <person name="Jia N."/>
            <person name="Wang J."/>
            <person name="Shi W."/>
            <person name="Du L."/>
            <person name="Sun Y."/>
            <person name="Zhan W."/>
            <person name="Jiang J."/>
            <person name="Wang Q."/>
            <person name="Zhang B."/>
            <person name="Ji P."/>
            <person name="Sakyi L.B."/>
            <person name="Cui X."/>
            <person name="Yuan T."/>
            <person name="Jiang B."/>
            <person name="Yang W."/>
            <person name="Lam T.T.-Y."/>
            <person name="Chang Q."/>
            <person name="Ding S."/>
            <person name="Wang X."/>
            <person name="Zhu J."/>
            <person name="Ruan X."/>
            <person name="Zhao L."/>
            <person name="Wei J."/>
            <person name="Que T."/>
            <person name="Du C."/>
            <person name="Cheng J."/>
            <person name="Dai P."/>
            <person name="Han X."/>
            <person name="Huang E."/>
            <person name="Gao Y."/>
            <person name="Liu J."/>
            <person name="Shao H."/>
            <person name="Ye R."/>
            <person name="Li L."/>
            <person name="Wei W."/>
            <person name="Wang X."/>
            <person name="Wang C."/>
            <person name="Yang T."/>
            <person name="Huo Q."/>
            <person name="Li W."/>
            <person name="Guo W."/>
            <person name="Chen H."/>
            <person name="Zhou L."/>
            <person name="Ni X."/>
            <person name="Tian J."/>
            <person name="Zhou Y."/>
            <person name="Sheng Y."/>
            <person name="Liu T."/>
            <person name="Pan Y."/>
            <person name="Xia L."/>
            <person name="Li J."/>
            <person name="Zhao F."/>
            <person name="Cao W."/>
        </authorList>
    </citation>
    <scope>NUCLEOTIDE SEQUENCE</scope>
    <source>
        <strain evidence="1">Hyas-2018</strain>
    </source>
</reference>
<gene>
    <name evidence="1" type="ORF">HPB50_013709</name>
</gene>
<protein>
    <submittedName>
        <fullName evidence="1">Uncharacterized protein</fullName>
    </submittedName>
</protein>
<keyword evidence="2" id="KW-1185">Reference proteome</keyword>
<accession>A0ACB7T4C6</accession>
<organism evidence="1 2">
    <name type="scientific">Hyalomma asiaticum</name>
    <name type="common">Tick</name>
    <dbReference type="NCBI Taxonomy" id="266040"/>
    <lineage>
        <taxon>Eukaryota</taxon>
        <taxon>Metazoa</taxon>
        <taxon>Ecdysozoa</taxon>
        <taxon>Arthropoda</taxon>
        <taxon>Chelicerata</taxon>
        <taxon>Arachnida</taxon>
        <taxon>Acari</taxon>
        <taxon>Parasitiformes</taxon>
        <taxon>Ixodida</taxon>
        <taxon>Ixodoidea</taxon>
        <taxon>Ixodidae</taxon>
        <taxon>Hyalomminae</taxon>
        <taxon>Hyalomma</taxon>
    </lineage>
</organism>
<dbReference type="Proteomes" id="UP000821845">
    <property type="component" value="Chromosome 11"/>
</dbReference>
<proteinExistence type="predicted"/>
<evidence type="ECO:0000313" key="2">
    <source>
        <dbReference type="Proteomes" id="UP000821845"/>
    </source>
</evidence>